<dbReference type="Proteomes" id="UP000030491">
    <property type="component" value="Unassembled WGS sequence"/>
</dbReference>
<accession>A0A0A1ZPJ5</accession>
<reference evidence="2" key="1">
    <citation type="journal article" date="2014" name="Sci. Data">
        <title>Genomes of diverse isolates of the marine cyanobacterium Prochlorococcus.</title>
        <authorList>
            <person name="Biller S."/>
            <person name="Berube P."/>
            <person name="Thompson J."/>
            <person name="Kelly L."/>
            <person name="Roggensack S."/>
            <person name="Awad L."/>
            <person name="Roache-Johnson K."/>
            <person name="Ding H."/>
            <person name="Giovannoni S.J."/>
            <person name="Moore L.R."/>
            <person name="Chisholm S.W."/>
        </authorList>
    </citation>
    <scope>NUCLEOTIDE SEQUENCE [LARGE SCALE GENOMIC DNA]</scope>
</reference>
<evidence type="ECO:0000313" key="1">
    <source>
        <dbReference type="EMBL" id="KGF91507.1"/>
    </source>
</evidence>
<gene>
    <name evidence="1" type="ORF">EU93_1100</name>
</gene>
<name>A0A0A1ZPJ5_PROMR</name>
<dbReference type="AlphaFoldDB" id="A0A0A1ZPJ5"/>
<comment type="caution">
    <text evidence="1">The sequence shown here is derived from an EMBL/GenBank/DDBJ whole genome shotgun (WGS) entry which is preliminary data.</text>
</comment>
<proteinExistence type="predicted"/>
<dbReference type="RefSeq" id="WP_032513941.1">
    <property type="nucleotide sequence ID" value="NZ_JNAJ01000013.1"/>
</dbReference>
<protein>
    <submittedName>
        <fullName evidence="1">Uncharacterized protein</fullName>
    </submittedName>
</protein>
<dbReference type="EMBL" id="JNAJ01000013">
    <property type="protein sequence ID" value="KGF91507.1"/>
    <property type="molecule type" value="Genomic_DNA"/>
</dbReference>
<dbReference type="OrthoDB" id="540895at2"/>
<sequence length="94" mass="10722">MKIYFLKNFSQPISLVVFLMSLISLKSDFLNAENFFEESQVESSTKSEEDSSVIPTNPFEIVEMIRRYNSLNDATNPSDAIDDALKSFNSLEEN</sequence>
<organism evidence="1 2">
    <name type="scientific">Prochlorococcus marinus str. MIT 9116</name>
    <dbReference type="NCBI Taxonomy" id="167544"/>
    <lineage>
        <taxon>Bacteria</taxon>
        <taxon>Bacillati</taxon>
        <taxon>Cyanobacteriota</taxon>
        <taxon>Cyanophyceae</taxon>
        <taxon>Synechococcales</taxon>
        <taxon>Prochlorococcaceae</taxon>
        <taxon>Prochlorococcus</taxon>
    </lineage>
</organism>
<evidence type="ECO:0000313" key="2">
    <source>
        <dbReference type="Proteomes" id="UP000030491"/>
    </source>
</evidence>